<protein>
    <recommendedName>
        <fullName evidence="3">B30.2/SPRY domain-containing protein</fullName>
    </recommendedName>
</protein>
<sequence>MKKAGIASQAEWEAQKAVKDELERRKKMNGTILYHFDDEYELKKSKIKPGRGGMGGFEESSPLGTPSGSPRRTAQQPGGQLAYDMKMKGLVFSGSWKVGVGEGKWEELPGQVGIHAVPQGDWDHRRKYCPVVASRQILKQGKHMYRVQIIPLERDRAIATHGQIKVGFFYTDADAKASWDTPDMIGQAWYYRSIGNVYDGSRVAPNLVAPGFEPGDIITATVNFEDRTASFSKKRVLATTERQAEAQSPEFTIHGVDVNQVRFGVQFERQGPGVVLRDYEDQTADDALYRGKGFKGYGLMHIQRKEWADAIHCFKKAGTWFHNAGDRALRKQAAEMLREAQVMQEKGVGTPGSQTFDMISSAPINPMVAGFVADDQVLTEEVVEEEA</sequence>
<proteinExistence type="predicted"/>
<name>A0A6T8KBP9_HEMAN</name>
<evidence type="ECO:0008006" key="3">
    <source>
        <dbReference type="Google" id="ProtNLM"/>
    </source>
</evidence>
<accession>A0A6T8KBP9</accession>
<feature type="region of interest" description="Disordered" evidence="1">
    <location>
        <begin position="45"/>
        <end position="79"/>
    </location>
</feature>
<dbReference type="SUPFAM" id="SSF49899">
    <property type="entry name" value="Concanavalin A-like lectins/glucanases"/>
    <property type="match status" value="1"/>
</dbReference>
<organism evidence="2">
    <name type="scientific">Hemiselmis andersenii</name>
    <name type="common">Cryptophyte alga</name>
    <dbReference type="NCBI Taxonomy" id="464988"/>
    <lineage>
        <taxon>Eukaryota</taxon>
        <taxon>Cryptophyceae</taxon>
        <taxon>Cryptomonadales</taxon>
        <taxon>Hemiselmidaceae</taxon>
        <taxon>Hemiselmis</taxon>
    </lineage>
</organism>
<feature type="compositionally biased region" description="Polar residues" evidence="1">
    <location>
        <begin position="62"/>
        <end position="78"/>
    </location>
</feature>
<dbReference type="EMBL" id="HBFK01016392">
    <property type="protein sequence ID" value="CAD8743596.1"/>
    <property type="molecule type" value="Transcribed_RNA"/>
</dbReference>
<dbReference type="AlphaFoldDB" id="A0A6T8KBP9"/>
<dbReference type="InterPro" id="IPR013320">
    <property type="entry name" value="ConA-like_dom_sf"/>
</dbReference>
<dbReference type="InterPro" id="IPR043136">
    <property type="entry name" value="B30.2/SPRY_sf"/>
</dbReference>
<evidence type="ECO:0000313" key="2">
    <source>
        <dbReference type="EMBL" id="CAD8743596.1"/>
    </source>
</evidence>
<dbReference type="Gene3D" id="2.60.120.920">
    <property type="match status" value="1"/>
</dbReference>
<gene>
    <name evidence="2" type="ORF">HAND1043_LOCUS10091</name>
</gene>
<evidence type="ECO:0000256" key="1">
    <source>
        <dbReference type="SAM" id="MobiDB-lite"/>
    </source>
</evidence>
<reference evidence="2" key="1">
    <citation type="submission" date="2021-01" db="EMBL/GenBank/DDBJ databases">
        <authorList>
            <person name="Corre E."/>
            <person name="Pelletier E."/>
            <person name="Niang G."/>
            <person name="Scheremetjew M."/>
            <person name="Finn R."/>
            <person name="Kale V."/>
            <person name="Holt S."/>
            <person name="Cochrane G."/>
            <person name="Meng A."/>
            <person name="Brown T."/>
            <person name="Cohen L."/>
        </authorList>
    </citation>
    <scope>NUCLEOTIDE SEQUENCE</scope>
    <source>
        <strain evidence="2">CCMP441</strain>
    </source>
</reference>